<dbReference type="PANTHER" id="PTHR12241">
    <property type="entry name" value="TUBULIN POLYGLUTAMYLASE"/>
    <property type="match status" value="1"/>
</dbReference>
<dbReference type="PANTHER" id="PTHR12241:SF118">
    <property type="entry name" value="TUBULIN POLYGLUTAMYLASE TTLL2-RELATED"/>
    <property type="match status" value="1"/>
</dbReference>
<evidence type="ECO:0000313" key="6">
    <source>
        <dbReference type="Proteomes" id="UP000198287"/>
    </source>
</evidence>
<dbReference type="GO" id="GO:0015631">
    <property type="term" value="F:tubulin binding"/>
    <property type="evidence" value="ECO:0007669"/>
    <property type="project" value="TreeGrafter"/>
</dbReference>
<dbReference type="EMBL" id="LNIX01000001">
    <property type="protein sequence ID" value="OXA65163.1"/>
    <property type="molecule type" value="Genomic_DNA"/>
</dbReference>
<dbReference type="PROSITE" id="PS51221">
    <property type="entry name" value="TTL"/>
    <property type="match status" value="1"/>
</dbReference>
<evidence type="ECO:0000256" key="2">
    <source>
        <dbReference type="ARBA" id="ARBA00022741"/>
    </source>
</evidence>
<evidence type="ECO:0000256" key="1">
    <source>
        <dbReference type="ARBA" id="ARBA00022598"/>
    </source>
</evidence>
<feature type="region of interest" description="Disordered" evidence="4">
    <location>
        <begin position="66"/>
        <end position="120"/>
    </location>
</feature>
<feature type="compositionally biased region" description="Low complexity" evidence="4">
    <location>
        <begin position="520"/>
        <end position="534"/>
    </location>
</feature>
<dbReference type="GO" id="GO:0005524">
    <property type="term" value="F:ATP binding"/>
    <property type="evidence" value="ECO:0007669"/>
    <property type="project" value="UniProtKB-KW"/>
</dbReference>
<dbReference type="SUPFAM" id="SSF56059">
    <property type="entry name" value="Glutathione synthetase ATP-binding domain-like"/>
    <property type="match status" value="1"/>
</dbReference>
<feature type="compositionally biased region" description="Low complexity" evidence="4">
    <location>
        <begin position="79"/>
        <end position="119"/>
    </location>
</feature>
<dbReference type="GO" id="GO:0000226">
    <property type="term" value="P:microtubule cytoskeleton organization"/>
    <property type="evidence" value="ECO:0007669"/>
    <property type="project" value="TreeGrafter"/>
</dbReference>
<keyword evidence="6" id="KW-1185">Reference proteome</keyword>
<gene>
    <name evidence="5" type="ORF">Fcan01_03888</name>
</gene>
<evidence type="ECO:0000256" key="3">
    <source>
        <dbReference type="ARBA" id="ARBA00022840"/>
    </source>
</evidence>
<dbReference type="OrthoDB" id="277439at2759"/>
<feature type="region of interest" description="Disordered" evidence="4">
    <location>
        <begin position="504"/>
        <end position="536"/>
    </location>
</feature>
<proteinExistence type="predicted"/>
<keyword evidence="1" id="KW-0436">Ligase</keyword>
<sequence>MKPRGVEICRLGDRGGGNPELIHMKLLLVKDLELMGLIWRFFPFTYRTMDRSALLLQVCRERKWKPMSDSSTAGGGGTSSMSMSSSSPVAGPSRSSGSMSGRSISGSMSGSSSVAGGSSKDQEYMCHQSWNFWWRTSPVKVQNRRMSTKLHLWQTINHIPNTANYCKKDVLVRYLRRMAGTYGSLYDFCPVSFNLPTEYNQLVSEHRKRRSNHLQNYLLSSDDDEDEDKLIWIAKPVGKSQGKGIFVFERCSDLRYDAQYVVQKYIHPPYLINGYKWDLRLYCCITCNNPLTFYSYEEGIARFATSKYNLTDLTDTFSHLTNSSLNRQSPAYYKNKDSIGTGSKWTLSQLRSYFKRQNVDDYALWQQIWSIMVLTIIGDGKLISSQTWEDNGFQFVGFDILVDGNLKPHLLEVNLHPGLGSGSSKCSVDADVKVPMLHEMFDLLGFPDGREYPEPAIPSMAETTNQLCARIMKAAKGSESLNRTLLLTPLPESMRARTCPVRHLTPIPQRPSTSGAPKPSTSTVTTTARSSLSSENGQQVIKRPLCLNSCSINPFFFQKVKPVPIRKKNRSVLDNANTRSRSPNDMRWFCDDVTSDEDEDDDKPPFEPVIVGIPVMKKSAAKLLLPINGPGMSFLPRQWYRDSPKTCGKWVRIFPFDKVTCASCSFTRPNDSRDSINRVGFHLQTLRDVIDQARRQRIPAPREDSYYDEKLQGQFNTKIWHPSIQN</sequence>
<dbReference type="GO" id="GO:0036064">
    <property type="term" value="C:ciliary basal body"/>
    <property type="evidence" value="ECO:0007669"/>
    <property type="project" value="TreeGrafter"/>
</dbReference>
<reference evidence="5 6" key="1">
    <citation type="submission" date="2015-12" db="EMBL/GenBank/DDBJ databases">
        <title>The genome of Folsomia candida.</title>
        <authorList>
            <person name="Faddeeva A."/>
            <person name="Derks M.F."/>
            <person name="Anvar Y."/>
            <person name="Smit S."/>
            <person name="Van Straalen N."/>
            <person name="Roelofs D."/>
        </authorList>
    </citation>
    <scope>NUCLEOTIDE SEQUENCE [LARGE SCALE GENOMIC DNA]</scope>
    <source>
        <strain evidence="5 6">VU population</strain>
        <tissue evidence="5">Whole body</tissue>
    </source>
</reference>
<dbReference type="Proteomes" id="UP000198287">
    <property type="component" value="Unassembled WGS sequence"/>
</dbReference>
<dbReference type="GO" id="GO:0070740">
    <property type="term" value="F:tubulin-glutamic acid ligase activity"/>
    <property type="evidence" value="ECO:0007669"/>
    <property type="project" value="TreeGrafter"/>
</dbReference>
<dbReference type="Pfam" id="PF03133">
    <property type="entry name" value="TTL"/>
    <property type="match status" value="1"/>
</dbReference>
<dbReference type="InterPro" id="IPR004344">
    <property type="entry name" value="TTL/TTLL_fam"/>
</dbReference>
<accession>A0A226F5U6</accession>
<dbReference type="STRING" id="158441.A0A226F5U6"/>
<dbReference type="AlphaFoldDB" id="A0A226F5U6"/>
<name>A0A226F5U6_FOLCA</name>
<organism evidence="5 6">
    <name type="scientific">Folsomia candida</name>
    <name type="common">Springtail</name>
    <dbReference type="NCBI Taxonomy" id="158441"/>
    <lineage>
        <taxon>Eukaryota</taxon>
        <taxon>Metazoa</taxon>
        <taxon>Ecdysozoa</taxon>
        <taxon>Arthropoda</taxon>
        <taxon>Hexapoda</taxon>
        <taxon>Collembola</taxon>
        <taxon>Entomobryomorpha</taxon>
        <taxon>Isotomoidea</taxon>
        <taxon>Isotomidae</taxon>
        <taxon>Proisotominae</taxon>
        <taxon>Folsomia</taxon>
    </lineage>
</organism>
<dbReference type="Gene3D" id="3.30.470.20">
    <property type="entry name" value="ATP-grasp fold, B domain"/>
    <property type="match status" value="1"/>
</dbReference>
<comment type="caution">
    <text evidence="5">The sequence shown here is derived from an EMBL/GenBank/DDBJ whole genome shotgun (WGS) entry which is preliminary data.</text>
</comment>
<keyword evidence="3" id="KW-0067">ATP-binding</keyword>
<keyword evidence="2" id="KW-0547">Nucleotide-binding</keyword>
<evidence type="ECO:0000256" key="4">
    <source>
        <dbReference type="SAM" id="MobiDB-lite"/>
    </source>
</evidence>
<protein>
    <submittedName>
        <fullName evidence="5">Putative tubulin polyglutamylase TTLL2</fullName>
    </submittedName>
</protein>
<evidence type="ECO:0000313" key="5">
    <source>
        <dbReference type="EMBL" id="OXA65163.1"/>
    </source>
</evidence>